<sequence>MESENAGYTLTITDNTTRDKQEQVYLRPMALYVPEVAVKAVAALIAQLPADRDADKGLTLTVSNNNNGVSVDKEFAARAMLEEPTTAADAVKTLVNIVRGYDTDEDTNVCGW</sequence>
<dbReference type="KEGG" id="kle:AO703_17735"/>
<dbReference type="Proteomes" id="UP000069162">
    <property type="component" value="Chromosome"/>
</dbReference>
<organism evidence="1 2">
    <name type="scientific">[Enterobacter] lignolyticus</name>
    <dbReference type="NCBI Taxonomy" id="1334193"/>
    <lineage>
        <taxon>Bacteria</taxon>
        <taxon>Pseudomonadati</taxon>
        <taxon>Pseudomonadota</taxon>
        <taxon>Gammaproteobacteria</taxon>
        <taxon>Enterobacterales</taxon>
        <taxon>Enterobacteriaceae</taxon>
        <taxon>Pluralibacter</taxon>
    </lineage>
</organism>
<protein>
    <recommendedName>
        <fullName evidence="3">Cytoplasmic protein</fullName>
    </recommendedName>
</protein>
<dbReference type="OrthoDB" id="6556031at2"/>
<gene>
    <name evidence="1" type="ORF">AO703_17735</name>
</gene>
<dbReference type="SUPFAM" id="SSF103063">
    <property type="entry name" value="Hypothetical protein YoaG"/>
    <property type="match status" value="1"/>
</dbReference>
<reference evidence="2" key="1">
    <citation type="submission" date="2015-10" db="EMBL/GenBank/DDBJ databases">
        <title>Complete Genome Sequencing of Klebsiella sp. strain G5.</title>
        <authorList>
            <person name="Chan K.-G."/>
            <person name="Chen J.-W."/>
        </authorList>
    </citation>
    <scope>NUCLEOTIDE SEQUENCE [LARGE SCALE GENOMIC DNA]</scope>
    <source>
        <strain evidence="2">G5</strain>
    </source>
</reference>
<dbReference type="OMA" id="MAFYVPD"/>
<name>A0A806X7H2_9ENTR</name>
<dbReference type="Pfam" id="PF08956">
    <property type="entry name" value="DUF1869"/>
    <property type="match status" value="1"/>
</dbReference>
<evidence type="ECO:0000313" key="2">
    <source>
        <dbReference type="Proteomes" id="UP000069162"/>
    </source>
</evidence>
<dbReference type="InterPro" id="IPR036489">
    <property type="entry name" value="YoaG_sf"/>
</dbReference>
<dbReference type="RefSeq" id="WP_013364795.1">
    <property type="nucleotide sequence ID" value="NZ_CP012871.1"/>
</dbReference>
<proteinExistence type="predicted"/>
<dbReference type="AlphaFoldDB" id="A0A806X7H2"/>
<dbReference type="Gene3D" id="3.30.160.220">
    <property type="entry name" value="YoaG"/>
    <property type="match status" value="2"/>
</dbReference>
<accession>A0A806X7H2</accession>
<dbReference type="EMBL" id="CP012871">
    <property type="protein sequence ID" value="ALR78050.1"/>
    <property type="molecule type" value="Genomic_DNA"/>
</dbReference>
<dbReference type="InterPro" id="IPR015051">
    <property type="entry name" value="YoaG"/>
</dbReference>
<evidence type="ECO:0008006" key="3">
    <source>
        <dbReference type="Google" id="ProtNLM"/>
    </source>
</evidence>
<evidence type="ECO:0000313" key="1">
    <source>
        <dbReference type="EMBL" id="ALR78050.1"/>
    </source>
</evidence>